<protein>
    <submittedName>
        <fullName evidence="1">Tn3 family transposase post-transcriptional regulator TnpC</fullName>
    </submittedName>
</protein>
<dbReference type="Proteomes" id="UP001164632">
    <property type="component" value="Chromosome"/>
</dbReference>
<reference evidence="1" key="1">
    <citation type="submission" date="2022-11" db="EMBL/GenBank/DDBJ databases">
        <title>Genomic of Pseudomonas TF18.</title>
        <authorList>
            <person name="Liu T."/>
        </authorList>
    </citation>
    <scope>NUCLEOTIDE SEQUENCE</scope>
    <source>
        <strain evidence="1">TF18</strain>
    </source>
</reference>
<proteinExistence type="predicted"/>
<sequence>MIDTLPPSFRITAYGEVDAAALERFCEHFDTSRLLRVVDHLDRCLEDMGGMVALRDELLRLHAMSMTLVEGVPPAVPTENPSIWAEAEALQLDLDSLTTWICSATAVITPLTELAPDYER</sequence>
<dbReference type="NCBIfam" id="NF041282">
    <property type="entry name" value="TnpC_regulator"/>
    <property type="match status" value="1"/>
</dbReference>
<gene>
    <name evidence="1" type="primary">tnpC</name>
    <name evidence="1" type="ORF">OSV15_11895</name>
</gene>
<dbReference type="EMBL" id="CP113257">
    <property type="protein sequence ID" value="WAE54812.1"/>
    <property type="molecule type" value="Genomic_DNA"/>
</dbReference>
<dbReference type="RefSeq" id="WP_044463167.1">
    <property type="nucleotide sequence ID" value="NZ_CP113257.1"/>
</dbReference>
<name>A0AA47E630_9GAMM</name>
<dbReference type="AlphaFoldDB" id="A0AA47E630"/>
<accession>A0AA47E630</accession>
<evidence type="ECO:0000313" key="2">
    <source>
        <dbReference type="Proteomes" id="UP001164632"/>
    </source>
</evidence>
<dbReference type="InterPro" id="IPR049837">
    <property type="entry name" value="TnpC_reg-like"/>
</dbReference>
<evidence type="ECO:0000313" key="1">
    <source>
        <dbReference type="EMBL" id="WAE54812.1"/>
    </source>
</evidence>
<organism evidence="1 2">
    <name type="scientific">Stutzerimonas frequens</name>
    <dbReference type="NCBI Taxonomy" id="2968969"/>
    <lineage>
        <taxon>Bacteria</taxon>
        <taxon>Pseudomonadati</taxon>
        <taxon>Pseudomonadota</taxon>
        <taxon>Gammaproteobacteria</taxon>
        <taxon>Pseudomonadales</taxon>
        <taxon>Pseudomonadaceae</taxon>
        <taxon>Stutzerimonas</taxon>
    </lineage>
</organism>